<dbReference type="InterPro" id="IPR013324">
    <property type="entry name" value="RNA_pol_sigma_r3/r4-like"/>
</dbReference>
<dbReference type="InterPro" id="IPR007630">
    <property type="entry name" value="RNA_pol_sigma70_r4"/>
</dbReference>
<organism evidence="2 3">
    <name type="scientific">Novilysobacter erysipheiresistens</name>
    <dbReference type="NCBI Taxonomy" id="1749332"/>
    <lineage>
        <taxon>Bacteria</taxon>
        <taxon>Pseudomonadati</taxon>
        <taxon>Pseudomonadota</taxon>
        <taxon>Gammaproteobacteria</taxon>
        <taxon>Lysobacterales</taxon>
        <taxon>Lysobacteraceae</taxon>
        <taxon>Novilysobacter</taxon>
    </lineage>
</organism>
<reference evidence="2 3" key="1">
    <citation type="journal article" date="2016" name="Int. J. Syst. Evol. Microbiol.">
        <title>Lysobacter erysipheiresistens sp. nov., an antagonist of powdery mildew, isolated from tobacco-cultivated soil.</title>
        <authorList>
            <person name="Xie B."/>
            <person name="Li T."/>
            <person name="Lin X."/>
            <person name="Wang C.J."/>
            <person name="Chen Y.J."/>
            <person name="Liu W.J."/>
            <person name="Zhao Z.W."/>
        </authorList>
    </citation>
    <scope>NUCLEOTIDE SEQUENCE [LARGE SCALE GENOMIC DNA]</scope>
    <source>
        <strain evidence="2 3">RS-LYSO-3</strain>
    </source>
</reference>
<accession>A0ABU7YZN9</accession>
<sequence>MNLAEEVLWTGRVLASRAHSKAVVERNAEIFFARFGGHGDEASTLQAVGNRFEMTRERVRQIVEKQLEHLSHAPIRTDCFDQLEEACRRLDAQPIEAAEGVLRPLLGRTLGLIGALDYGIEILGRRLPLHIVSRKDSTPFVVPGDYPDWIDTAVTHSKRLIRHSGAAQFTLAWALTCRDIGSFLDPDEYRRVVQMLPGFDWIDERETWYWLGHDGSANRILARTIEILAAAAAPLDVEIIYGGLSRFSRNRESDVAAEAGVFPPIEIVHGILSRSPCLKCQQGDDFRLLLSPDELKSKEGVAEAVVEALRARSGLASRSELYDAVVTSGGVNAVSFSVALAISPLIRQVDRGVFAIRGWPISAPRLQEAQRSVGGGERGRTVEVEISDDGCVSWIASITEGALANRQTTLPAMAARHLPPGQYRVEGMPRIVTVHPDRIQGVVGALVKGGAVAGSDFRVTFHAGRRVVRLESLSED</sequence>
<proteinExistence type="predicted"/>
<evidence type="ECO:0000259" key="1">
    <source>
        <dbReference type="Pfam" id="PF04545"/>
    </source>
</evidence>
<dbReference type="Gene3D" id="1.10.10.10">
    <property type="entry name" value="Winged helix-like DNA-binding domain superfamily/Winged helix DNA-binding domain"/>
    <property type="match status" value="1"/>
</dbReference>
<evidence type="ECO:0000313" key="3">
    <source>
        <dbReference type="Proteomes" id="UP001355056"/>
    </source>
</evidence>
<name>A0ABU7YZN9_9GAMM</name>
<dbReference type="Proteomes" id="UP001355056">
    <property type="component" value="Unassembled WGS sequence"/>
</dbReference>
<dbReference type="PRINTS" id="PR00046">
    <property type="entry name" value="SIGMA70FCT"/>
</dbReference>
<dbReference type="Pfam" id="PF04545">
    <property type="entry name" value="Sigma70_r4"/>
    <property type="match status" value="1"/>
</dbReference>
<dbReference type="SUPFAM" id="SSF88659">
    <property type="entry name" value="Sigma3 and sigma4 domains of RNA polymerase sigma factors"/>
    <property type="match status" value="1"/>
</dbReference>
<comment type="caution">
    <text evidence="2">The sequence shown here is derived from an EMBL/GenBank/DDBJ whole genome shotgun (WGS) entry which is preliminary data.</text>
</comment>
<dbReference type="InterPro" id="IPR000943">
    <property type="entry name" value="RNA_pol_sigma70"/>
</dbReference>
<dbReference type="InterPro" id="IPR036388">
    <property type="entry name" value="WH-like_DNA-bd_sf"/>
</dbReference>
<dbReference type="RefSeq" id="WP_332616950.1">
    <property type="nucleotide sequence ID" value="NZ_JAXGFP010000005.1"/>
</dbReference>
<dbReference type="EMBL" id="JAXGFP010000005">
    <property type="protein sequence ID" value="MEG3184422.1"/>
    <property type="molecule type" value="Genomic_DNA"/>
</dbReference>
<feature type="domain" description="RNA polymerase sigma-70 region 4" evidence="1">
    <location>
        <begin position="25"/>
        <end position="71"/>
    </location>
</feature>
<evidence type="ECO:0000313" key="2">
    <source>
        <dbReference type="EMBL" id="MEG3184422.1"/>
    </source>
</evidence>
<protein>
    <submittedName>
        <fullName evidence="2">Sigma factor-like helix-turn-helix DNA-binding protein</fullName>
    </submittedName>
</protein>
<gene>
    <name evidence="2" type="ORF">SNE34_10420</name>
</gene>
<keyword evidence="3" id="KW-1185">Reference proteome</keyword>